<dbReference type="AlphaFoldDB" id="U1HL10"/>
<protein>
    <recommendedName>
        <fullName evidence="1">Heterokaryon incompatibility domain-containing protein</fullName>
    </recommendedName>
</protein>
<dbReference type="PANTHER" id="PTHR33112">
    <property type="entry name" value="DOMAIN PROTEIN, PUTATIVE-RELATED"/>
    <property type="match status" value="1"/>
</dbReference>
<accession>U1HL10</accession>
<dbReference type="Proteomes" id="UP000019373">
    <property type="component" value="Unassembled WGS sequence"/>
</dbReference>
<organism evidence="2 3">
    <name type="scientific">Endocarpon pusillum (strain Z07020 / HMAS-L-300199)</name>
    <name type="common">Lichen-forming fungus</name>
    <dbReference type="NCBI Taxonomy" id="1263415"/>
    <lineage>
        <taxon>Eukaryota</taxon>
        <taxon>Fungi</taxon>
        <taxon>Dikarya</taxon>
        <taxon>Ascomycota</taxon>
        <taxon>Pezizomycotina</taxon>
        <taxon>Eurotiomycetes</taxon>
        <taxon>Chaetothyriomycetidae</taxon>
        <taxon>Verrucariales</taxon>
        <taxon>Verrucariaceae</taxon>
        <taxon>Endocarpon</taxon>
    </lineage>
</organism>
<dbReference type="HOGENOM" id="CLU_002639_3_2_1"/>
<dbReference type="GeneID" id="19238665"/>
<dbReference type="PANTHER" id="PTHR33112:SF16">
    <property type="entry name" value="HETEROKARYON INCOMPATIBILITY DOMAIN-CONTAINING PROTEIN"/>
    <property type="match status" value="1"/>
</dbReference>
<evidence type="ECO:0000313" key="3">
    <source>
        <dbReference type="Proteomes" id="UP000019373"/>
    </source>
</evidence>
<dbReference type="Pfam" id="PF06985">
    <property type="entry name" value="HET"/>
    <property type="match status" value="1"/>
</dbReference>
<sequence>MNALASNTALPDLCGEQPQRPVTLPGEFIPAPRKDISLQANTVIVPHMLCSKCKPIRVWLQHNQEVKKQPLPQIFNHYDTGAGLEQAYLKGCHLCTLFWRAIKHQADFRNGRQERESMLKRIRQERHIRVGIHASDLVGEPADKPSALKISSEISGSILHEIYLFLRLWQDELRFLALADMEPSVSSSIPVSAAPMSITTSSSSTLHLVASWLELCVTRHRSCQPAVNYASALPKRLLDLSEEDGTNQVKVVLTDDSFFGTKYAAVSYCWGNSSGYRLTSSTMTKLQAGIGIQEVPQTIQDAIYIARRLGLRWLWVDSLCIIQDSFVDWAREAESMVDVYQNCFLCIAAVGAVSSNLGLFAKRDPLLYQRCQMTTDLGGRTIWAEPSLSPNDDLRADLDNSALHMRGWAVQEWLLSPRTLSFGSRIFWECREHFCEETGRVDGYKKLGFKHDFSTMVLQRTGSAQLSNESKEAIWRLWHKILFAYTRAKLTEKTDRLIALTGIIRAFERSTGWRNIAGLWEPFMPKELAWKIKEDHPDRALAGPSWSWTAVNGDISMLSTALVEDLACVAVLRDTRLSDGPDTDPQAMISITGTTFRFTEDSPRGSFCTLVDVHEDLWIIFSRDLAQLRKPEIFLPLVRRRKRHRDIYGLALASSVRWPGLYERVGSVEVRNRNGPPLAEVLFDPARHQTITLV</sequence>
<keyword evidence="3" id="KW-1185">Reference proteome</keyword>
<gene>
    <name evidence="2" type="ORF">EPUS_03626</name>
</gene>
<dbReference type="eggNOG" id="ENOG502RVH1">
    <property type="taxonomic scope" value="Eukaryota"/>
</dbReference>
<dbReference type="OMA" id="RTHRIDC"/>
<proteinExistence type="predicted"/>
<feature type="domain" description="Heterokaryon incompatibility" evidence="1">
    <location>
        <begin position="263"/>
        <end position="412"/>
    </location>
</feature>
<reference evidence="3" key="1">
    <citation type="journal article" date="2014" name="BMC Genomics">
        <title>Genome characteristics reveal the impact of lichenization on lichen-forming fungus Endocarpon pusillum Hedwig (Verrucariales, Ascomycota).</title>
        <authorList>
            <person name="Wang Y.-Y."/>
            <person name="Liu B."/>
            <person name="Zhang X.-Y."/>
            <person name="Zhou Q.-M."/>
            <person name="Zhang T."/>
            <person name="Li H."/>
            <person name="Yu Y.-F."/>
            <person name="Zhang X.-L."/>
            <person name="Hao X.-Y."/>
            <person name="Wang M."/>
            <person name="Wang L."/>
            <person name="Wei J.-C."/>
        </authorList>
    </citation>
    <scope>NUCLEOTIDE SEQUENCE [LARGE SCALE GENOMIC DNA]</scope>
    <source>
        <strain evidence="3">Z07020 / HMAS-L-300199</strain>
    </source>
</reference>
<evidence type="ECO:0000313" key="2">
    <source>
        <dbReference type="EMBL" id="ERF69634.1"/>
    </source>
</evidence>
<dbReference type="RefSeq" id="XP_007804664.1">
    <property type="nucleotide sequence ID" value="XM_007806473.1"/>
</dbReference>
<name>U1HL10_ENDPU</name>
<dbReference type="EMBL" id="KE721401">
    <property type="protein sequence ID" value="ERF69634.1"/>
    <property type="molecule type" value="Genomic_DNA"/>
</dbReference>
<dbReference type="InterPro" id="IPR010730">
    <property type="entry name" value="HET"/>
</dbReference>
<evidence type="ECO:0000259" key="1">
    <source>
        <dbReference type="Pfam" id="PF06985"/>
    </source>
</evidence>
<dbReference type="OrthoDB" id="5125733at2759"/>